<accession>A0AAW0Q4F4</accession>
<dbReference type="AlphaFoldDB" id="A0AAW0Q4F4"/>
<feature type="domain" description="Lipocalin-like" evidence="1">
    <location>
        <begin position="10"/>
        <end position="131"/>
    </location>
</feature>
<name>A0AAW0Q4F4_9PEZI</name>
<keyword evidence="3" id="KW-1185">Reference proteome</keyword>
<proteinExistence type="predicted"/>
<sequence length="171" mass="18584">MITPSMHSLVGTWLLLNISEIKNGVPTFPSAQWGTAPEGVIIYTASGWVSANIMATEAAWRPQTPRPHSAPELVLIANHTVAYTGPYAINASFVPPADDPGLGAVVHGPLTVVEDPVDVGTTFTRYFRLLEGGASSGCCWRWAGWGATLRLRCSGRGWRRTQFVDRRVIRP</sequence>
<evidence type="ECO:0000259" key="1">
    <source>
        <dbReference type="Pfam" id="PF13924"/>
    </source>
</evidence>
<organism evidence="2 3">
    <name type="scientific">Apiospora kogelbergensis</name>
    <dbReference type="NCBI Taxonomy" id="1337665"/>
    <lineage>
        <taxon>Eukaryota</taxon>
        <taxon>Fungi</taxon>
        <taxon>Dikarya</taxon>
        <taxon>Ascomycota</taxon>
        <taxon>Pezizomycotina</taxon>
        <taxon>Sordariomycetes</taxon>
        <taxon>Xylariomycetidae</taxon>
        <taxon>Amphisphaeriales</taxon>
        <taxon>Apiosporaceae</taxon>
        <taxon>Apiospora</taxon>
    </lineage>
</organism>
<reference evidence="2 3" key="1">
    <citation type="submission" date="2023-01" db="EMBL/GenBank/DDBJ databases">
        <title>Analysis of 21 Apiospora genomes using comparative genomics revels a genus with tremendous synthesis potential of carbohydrate active enzymes and secondary metabolites.</title>
        <authorList>
            <person name="Sorensen T."/>
        </authorList>
    </citation>
    <scope>NUCLEOTIDE SEQUENCE [LARGE SCALE GENOMIC DNA]</scope>
    <source>
        <strain evidence="2 3">CBS 117206</strain>
    </source>
</reference>
<dbReference type="EMBL" id="JAQQWP010000013">
    <property type="protein sequence ID" value="KAK8092582.1"/>
    <property type="molecule type" value="Genomic_DNA"/>
</dbReference>
<gene>
    <name evidence="2" type="ORF">PG999_014781</name>
</gene>
<comment type="caution">
    <text evidence="2">The sequence shown here is derived from an EMBL/GenBank/DDBJ whole genome shotgun (WGS) entry which is preliminary data.</text>
</comment>
<dbReference type="InterPro" id="IPR024311">
    <property type="entry name" value="Lipocalin-like"/>
</dbReference>
<protein>
    <recommendedName>
        <fullName evidence="1">Lipocalin-like domain-containing protein</fullName>
    </recommendedName>
</protein>
<dbReference type="Pfam" id="PF13924">
    <property type="entry name" value="Lipocalin_5"/>
    <property type="match status" value="1"/>
</dbReference>
<evidence type="ECO:0000313" key="3">
    <source>
        <dbReference type="Proteomes" id="UP001392437"/>
    </source>
</evidence>
<evidence type="ECO:0000313" key="2">
    <source>
        <dbReference type="EMBL" id="KAK8092582.1"/>
    </source>
</evidence>
<dbReference type="Proteomes" id="UP001392437">
    <property type="component" value="Unassembled WGS sequence"/>
</dbReference>